<comment type="caution">
    <text evidence="5">The sequence shown here is derived from an EMBL/GenBank/DDBJ whole genome shotgun (WGS) entry which is preliminary data.</text>
</comment>
<dbReference type="InterPro" id="IPR002346">
    <property type="entry name" value="Mopterin_DH_FAD-bd"/>
</dbReference>
<organism evidence="5 6">
    <name type="scientific">Caproicibacter fermentans</name>
    <dbReference type="NCBI Taxonomy" id="2576756"/>
    <lineage>
        <taxon>Bacteria</taxon>
        <taxon>Bacillati</taxon>
        <taxon>Bacillota</taxon>
        <taxon>Clostridia</taxon>
        <taxon>Eubacteriales</taxon>
        <taxon>Acutalibacteraceae</taxon>
        <taxon>Caproicibacter</taxon>
    </lineage>
</organism>
<dbReference type="EMBL" id="VWXL01000095">
    <property type="protein sequence ID" value="MVB12488.1"/>
    <property type="molecule type" value="Genomic_DNA"/>
</dbReference>
<protein>
    <submittedName>
        <fullName evidence="5">FAD binding domain in molybdopterin dehydrogenase</fullName>
    </submittedName>
</protein>
<dbReference type="InterPro" id="IPR036683">
    <property type="entry name" value="CO_DH_flav_C_dom_sf"/>
</dbReference>
<keyword evidence="3" id="KW-0560">Oxidoreductase</keyword>
<dbReference type="Pfam" id="PF00941">
    <property type="entry name" value="FAD_binding_5"/>
    <property type="match status" value="1"/>
</dbReference>
<dbReference type="InterPro" id="IPR016167">
    <property type="entry name" value="FAD-bd_PCMH_sub1"/>
</dbReference>
<evidence type="ECO:0000259" key="4">
    <source>
        <dbReference type="PROSITE" id="PS51387"/>
    </source>
</evidence>
<evidence type="ECO:0000256" key="3">
    <source>
        <dbReference type="ARBA" id="ARBA00023002"/>
    </source>
</evidence>
<dbReference type="Proteomes" id="UP000469440">
    <property type="component" value="Unassembled WGS sequence"/>
</dbReference>
<dbReference type="SUPFAM" id="SSF55447">
    <property type="entry name" value="CO dehydrogenase flavoprotein C-terminal domain-like"/>
    <property type="match status" value="1"/>
</dbReference>
<accession>A0A6N8I3G3</accession>
<dbReference type="SUPFAM" id="SSF56176">
    <property type="entry name" value="FAD-binding/transporter-associated domain-like"/>
    <property type="match status" value="1"/>
</dbReference>
<dbReference type="InterPro" id="IPR016166">
    <property type="entry name" value="FAD-bd_PCMH"/>
</dbReference>
<evidence type="ECO:0000256" key="2">
    <source>
        <dbReference type="ARBA" id="ARBA00022827"/>
    </source>
</evidence>
<dbReference type="InterPro" id="IPR016169">
    <property type="entry name" value="FAD-bd_PCMH_sub2"/>
</dbReference>
<gene>
    <name evidence="5" type="ORF">CAFE_32280</name>
</gene>
<dbReference type="AlphaFoldDB" id="A0A6N8I3G3"/>
<name>A0A6N8I3G3_9FIRM</name>
<keyword evidence="6" id="KW-1185">Reference proteome</keyword>
<evidence type="ECO:0000256" key="1">
    <source>
        <dbReference type="ARBA" id="ARBA00022630"/>
    </source>
</evidence>
<dbReference type="SMART" id="SM01092">
    <property type="entry name" value="CO_deh_flav_C"/>
    <property type="match status" value="1"/>
</dbReference>
<dbReference type="GO" id="GO:0071949">
    <property type="term" value="F:FAD binding"/>
    <property type="evidence" value="ECO:0007669"/>
    <property type="project" value="InterPro"/>
</dbReference>
<dbReference type="InterPro" id="IPR005107">
    <property type="entry name" value="CO_DH_flav_C"/>
</dbReference>
<dbReference type="GO" id="GO:0016491">
    <property type="term" value="F:oxidoreductase activity"/>
    <property type="evidence" value="ECO:0007669"/>
    <property type="project" value="UniProtKB-KW"/>
</dbReference>
<keyword evidence="1" id="KW-0285">Flavoprotein</keyword>
<dbReference type="InterPro" id="IPR051312">
    <property type="entry name" value="Diverse_Substr_Oxidored"/>
</dbReference>
<dbReference type="Gene3D" id="3.30.43.10">
    <property type="entry name" value="Uridine Diphospho-n-acetylenolpyruvylglucosamine Reductase, domain 2"/>
    <property type="match status" value="1"/>
</dbReference>
<evidence type="ECO:0000313" key="6">
    <source>
        <dbReference type="Proteomes" id="UP000469440"/>
    </source>
</evidence>
<dbReference type="PROSITE" id="PS51387">
    <property type="entry name" value="FAD_PCMH"/>
    <property type="match status" value="1"/>
</dbReference>
<reference evidence="5 6" key="1">
    <citation type="submission" date="2019-09" db="EMBL/GenBank/DDBJ databases">
        <title>Genome sequence of Clostridium sp. EA1.</title>
        <authorList>
            <person name="Poehlein A."/>
            <person name="Bengelsdorf F.R."/>
            <person name="Daniel R."/>
        </authorList>
    </citation>
    <scope>NUCLEOTIDE SEQUENCE [LARGE SCALE GENOMIC DNA]</scope>
    <source>
        <strain evidence="5 6">EA1</strain>
    </source>
</reference>
<dbReference type="OrthoDB" id="9789842at2"/>
<proteinExistence type="predicted"/>
<dbReference type="RefSeq" id="WP_156991201.1">
    <property type="nucleotide sequence ID" value="NZ_VWXL01000095.1"/>
</dbReference>
<feature type="domain" description="FAD-binding PCMH-type" evidence="4">
    <location>
        <begin position="1"/>
        <end position="174"/>
    </location>
</feature>
<evidence type="ECO:0000313" key="5">
    <source>
        <dbReference type="EMBL" id="MVB12488.1"/>
    </source>
</evidence>
<keyword evidence="2" id="KW-0274">FAD</keyword>
<sequence length="277" mass="31150">MIPFDFEYDRPGTVGEALTVFRQLDAEQKNPMFFGGGTEIISMARMGNVKTGAVVDLKAIPECRVFEYDKDRLLIGSALTLSDLVEAKRFPLLDHTAGRVADHTMQCKITFGGNLASTIIYRETVLPLLLADAVVTVATQGGLRDYKITQIFRERLQLPRGEFIVRASIEKRWLSAPYIHVKKTKNEKVDYPLLTVACLKADDKIRMAFSGLLPYPFRDLQWENLMNDKSLSFPERAEQISALAAPHLLNNLDGSAEFRKFVLNNTLIKVLQTLKGV</sequence>
<dbReference type="InterPro" id="IPR036318">
    <property type="entry name" value="FAD-bd_PCMH-like_sf"/>
</dbReference>
<dbReference type="PANTHER" id="PTHR42659">
    <property type="entry name" value="XANTHINE DEHYDROGENASE SUBUNIT C-RELATED"/>
    <property type="match status" value="1"/>
</dbReference>
<dbReference type="Gene3D" id="3.30.465.10">
    <property type="match status" value="1"/>
</dbReference>
<dbReference type="PANTHER" id="PTHR42659:SF2">
    <property type="entry name" value="XANTHINE DEHYDROGENASE SUBUNIT C-RELATED"/>
    <property type="match status" value="1"/>
</dbReference>
<dbReference type="Gene3D" id="3.30.390.50">
    <property type="entry name" value="CO dehydrogenase flavoprotein, C-terminal domain"/>
    <property type="match status" value="1"/>
</dbReference>